<reference evidence="8" key="1">
    <citation type="submission" date="2017-07" db="EMBL/GenBank/DDBJ databases">
        <title>Taro Niue Genome Assembly and Annotation.</title>
        <authorList>
            <person name="Atibalentja N."/>
            <person name="Keating K."/>
            <person name="Fields C.J."/>
        </authorList>
    </citation>
    <scope>NUCLEOTIDE SEQUENCE</scope>
    <source>
        <strain evidence="8">Niue_2</strain>
        <tissue evidence="8">Leaf</tissue>
    </source>
</reference>
<dbReference type="OrthoDB" id="1924787at2759"/>
<dbReference type="Proteomes" id="UP000652761">
    <property type="component" value="Unassembled WGS sequence"/>
</dbReference>
<comment type="caution">
    <text evidence="8">The sequence shown here is derived from an EMBL/GenBank/DDBJ whole genome shotgun (WGS) entry which is preliminary data.</text>
</comment>
<accession>A0A843X304</accession>
<keyword evidence="3" id="KW-0328">Glycosyltransferase</keyword>
<comment type="subcellular location">
    <subcellularLocation>
        <location evidence="1">Golgi apparatus membrane</location>
        <topology evidence="1">Single-pass type II membrane protein</topology>
    </subcellularLocation>
</comment>
<evidence type="ECO:0000256" key="3">
    <source>
        <dbReference type="ARBA" id="ARBA00022676"/>
    </source>
</evidence>
<evidence type="ECO:0000313" key="8">
    <source>
        <dbReference type="EMBL" id="MQM12671.1"/>
    </source>
</evidence>
<dbReference type="PANTHER" id="PTHR11062:SF124">
    <property type="entry name" value="XYLOGALACTURONAN BETA-1,3-XYLOSYLTRANSFERASE"/>
    <property type="match status" value="1"/>
</dbReference>
<name>A0A843X304_COLES</name>
<comment type="similarity">
    <text evidence="2">Belongs to the glycosyltransferase 47 family.</text>
</comment>
<dbReference type="PANTHER" id="PTHR11062">
    <property type="entry name" value="EXOSTOSIN HEPARAN SULFATE GLYCOSYLTRANSFERASE -RELATED"/>
    <property type="match status" value="1"/>
</dbReference>
<evidence type="ECO:0000256" key="6">
    <source>
        <dbReference type="SAM" id="SignalP"/>
    </source>
</evidence>
<dbReference type="Pfam" id="PF03016">
    <property type="entry name" value="Exostosin_GT47"/>
    <property type="match status" value="1"/>
</dbReference>
<keyword evidence="4" id="KW-0735">Signal-anchor</keyword>
<keyword evidence="5" id="KW-0333">Golgi apparatus</keyword>
<evidence type="ECO:0000256" key="5">
    <source>
        <dbReference type="ARBA" id="ARBA00023034"/>
    </source>
</evidence>
<feature type="chain" id="PRO_5032286484" description="Exostosin GT47 domain-containing protein" evidence="6">
    <location>
        <begin position="24"/>
        <end position="468"/>
    </location>
</feature>
<protein>
    <recommendedName>
        <fullName evidence="7">Exostosin GT47 domain-containing protein</fullName>
    </recommendedName>
</protein>
<feature type="signal peptide" evidence="6">
    <location>
        <begin position="1"/>
        <end position="23"/>
    </location>
</feature>
<evidence type="ECO:0000313" key="9">
    <source>
        <dbReference type="Proteomes" id="UP000652761"/>
    </source>
</evidence>
<keyword evidence="9" id="KW-1185">Reference proteome</keyword>
<evidence type="ECO:0000259" key="7">
    <source>
        <dbReference type="Pfam" id="PF03016"/>
    </source>
</evidence>
<keyword evidence="3" id="KW-0808">Transferase</keyword>
<feature type="domain" description="Exostosin GT47" evidence="7">
    <location>
        <begin position="131"/>
        <end position="418"/>
    </location>
</feature>
<dbReference type="AlphaFoldDB" id="A0A843X304"/>
<proteinExistence type="inferred from homology"/>
<dbReference type="InterPro" id="IPR040911">
    <property type="entry name" value="Exostosin_GT47"/>
</dbReference>
<evidence type="ECO:0000256" key="2">
    <source>
        <dbReference type="ARBA" id="ARBA00010271"/>
    </source>
</evidence>
<dbReference type="GO" id="GO:0016757">
    <property type="term" value="F:glycosyltransferase activity"/>
    <property type="evidence" value="ECO:0007669"/>
    <property type="project" value="UniProtKB-KW"/>
</dbReference>
<keyword evidence="6" id="KW-0732">Signal</keyword>
<organism evidence="8 9">
    <name type="scientific">Colocasia esculenta</name>
    <name type="common">Wild taro</name>
    <name type="synonym">Arum esculentum</name>
    <dbReference type="NCBI Taxonomy" id="4460"/>
    <lineage>
        <taxon>Eukaryota</taxon>
        <taxon>Viridiplantae</taxon>
        <taxon>Streptophyta</taxon>
        <taxon>Embryophyta</taxon>
        <taxon>Tracheophyta</taxon>
        <taxon>Spermatophyta</taxon>
        <taxon>Magnoliopsida</taxon>
        <taxon>Liliopsida</taxon>
        <taxon>Araceae</taxon>
        <taxon>Aroideae</taxon>
        <taxon>Colocasieae</taxon>
        <taxon>Colocasia</taxon>
    </lineage>
</organism>
<dbReference type="GO" id="GO:0000139">
    <property type="term" value="C:Golgi membrane"/>
    <property type="evidence" value="ECO:0007669"/>
    <property type="project" value="UniProtKB-SubCell"/>
</dbReference>
<evidence type="ECO:0000256" key="1">
    <source>
        <dbReference type="ARBA" id="ARBA00004323"/>
    </source>
</evidence>
<evidence type="ECO:0000256" key="4">
    <source>
        <dbReference type="ARBA" id="ARBA00022968"/>
    </source>
</evidence>
<keyword evidence="4" id="KW-0812">Transmembrane</keyword>
<gene>
    <name evidence="8" type="ORF">Taro_045590</name>
</gene>
<dbReference type="EMBL" id="NMUH01005402">
    <property type="protein sequence ID" value="MQM12671.1"/>
    <property type="molecule type" value="Genomic_DNA"/>
</dbReference>
<sequence>MSCAPSLAPFLVLLVLLVSLVVFQRPDFTTSHSVLTAISSSSSSSSSKLNHNAAVVPASPVGSDEPFIRPSVNLSTQHTERKEGRLEQGLARARAAIRWAALSRNYTSDKEETFIPRGPIYRNPLASYIEMEKRFKIWTYREGEPPLVHSGPHNSIYAVEGHLISELGDDGEEKSPFSARRPEDAHAFFLPFSVANVVEYVYKPVVPRTYKPLRRFARDYVRVVAERHPYWRRSGGADHFMAACHDWGPAATRSHPEFFGNLIRVVCNANASEGFDPQRDVSLPEVYIVDRRLSPPDSVKPPSQRPMLAFFAGGSHGYIREALLRHWKGKDEEVVVHEYLPKGGPSYGELMGKSRYCLCPSGYEVASPRVVEAIYAGCVPVIISEAYVLPFSDVLDWSQLSVTVPVERIAEIKDILKAVPDGRYRKMQKRVVQVQRHFVLNRPARRFDVINMVLHSLWLRRLNLRLGY</sequence>
<dbReference type="InterPro" id="IPR004263">
    <property type="entry name" value="Exostosin"/>
</dbReference>